<dbReference type="EMBL" id="CAJGYO010000004">
    <property type="protein sequence ID" value="CAD6222931.1"/>
    <property type="molecule type" value="Genomic_DNA"/>
</dbReference>
<dbReference type="GO" id="GO:0033897">
    <property type="term" value="F:ribonuclease T2 activity"/>
    <property type="evidence" value="ECO:0007669"/>
    <property type="project" value="InterPro"/>
</dbReference>
<evidence type="ECO:0000256" key="1">
    <source>
        <dbReference type="ARBA" id="ARBA00007469"/>
    </source>
</evidence>
<feature type="chain" id="PRO_5033033081" evidence="3">
    <location>
        <begin position="20"/>
        <end position="94"/>
    </location>
</feature>
<accession>A0A811NHY7</accession>
<comment type="similarity">
    <text evidence="1 2">Belongs to the RNase T2 family.</text>
</comment>
<dbReference type="PROSITE" id="PS00530">
    <property type="entry name" value="RNASE_T2_1"/>
    <property type="match status" value="1"/>
</dbReference>
<dbReference type="OrthoDB" id="689941at2759"/>
<dbReference type="Proteomes" id="UP000604825">
    <property type="component" value="Unassembled WGS sequence"/>
</dbReference>
<gene>
    <name evidence="4" type="ORF">NCGR_LOCUS15449</name>
</gene>
<dbReference type="GO" id="GO:0003723">
    <property type="term" value="F:RNA binding"/>
    <property type="evidence" value="ECO:0007669"/>
    <property type="project" value="InterPro"/>
</dbReference>
<name>A0A811NHY7_9POAL</name>
<evidence type="ECO:0000313" key="5">
    <source>
        <dbReference type="Proteomes" id="UP000604825"/>
    </source>
</evidence>
<dbReference type="InterPro" id="IPR036430">
    <property type="entry name" value="RNase_T2-like_sf"/>
</dbReference>
<dbReference type="InterPro" id="IPR001568">
    <property type="entry name" value="RNase_T2-like"/>
</dbReference>
<dbReference type="PANTHER" id="PTHR11240:SF18">
    <property type="entry name" value="OS07G0630400 PROTEIN"/>
    <property type="match status" value="1"/>
</dbReference>
<evidence type="ECO:0000256" key="3">
    <source>
        <dbReference type="SAM" id="SignalP"/>
    </source>
</evidence>
<dbReference type="GO" id="GO:0006401">
    <property type="term" value="P:RNA catabolic process"/>
    <property type="evidence" value="ECO:0007669"/>
    <property type="project" value="TreeGrafter"/>
</dbReference>
<dbReference type="Pfam" id="PF00445">
    <property type="entry name" value="Ribonuclease_T2"/>
    <property type="match status" value="1"/>
</dbReference>
<protein>
    <submittedName>
        <fullName evidence="4">Uncharacterized protein</fullName>
    </submittedName>
</protein>
<reference evidence="4" key="1">
    <citation type="submission" date="2020-10" db="EMBL/GenBank/DDBJ databases">
        <authorList>
            <person name="Han B."/>
            <person name="Lu T."/>
            <person name="Zhao Q."/>
            <person name="Huang X."/>
            <person name="Zhao Y."/>
        </authorList>
    </citation>
    <scope>NUCLEOTIDE SEQUENCE</scope>
</reference>
<sequence>MKLVIAFLVLFSLLAVSSAAEKFDFFYLVQQWPGSFCDTRQGCCFPDDTKPAAAFGIHGLWPNYAKCRGRGRQGLARAMLGDAFLSTVGRRGKC</sequence>
<dbReference type="GO" id="GO:0005576">
    <property type="term" value="C:extracellular region"/>
    <property type="evidence" value="ECO:0007669"/>
    <property type="project" value="TreeGrafter"/>
</dbReference>
<organism evidence="4 5">
    <name type="scientific">Miscanthus lutarioriparius</name>
    <dbReference type="NCBI Taxonomy" id="422564"/>
    <lineage>
        <taxon>Eukaryota</taxon>
        <taxon>Viridiplantae</taxon>
        <taxon>Streptophyta</taxon>
        <taxon>Embryophyta</taxon>
        <taxon>Tracheophyta</taxon>
        <taxon>Spermatophyta</taxon>
        <taxon>Magnoliopsida</taxon>
        <taxon>Liliopsida</taxon>
        <taxon>Poales</taxon>
        <taxon>Poaceae</taxon>
        <taxon>PACMAD clade</taxon>
        <taxon>Panicoideae</taxon>
        <taxon>Andropogonodae</taxon>
        <taxon>Andropogoneae</taxon>
        <taxon>Saccharinae</taxon>
        <taxon>Miscanthus</taxon>
    </lineage>
</organism>
<evidence type="ECO:0000313" key="4">
    <source>
        <dbReference type="EMBL" id="CAD6222931.1"/>
    </source>
</evidence>
<proteinExistence type="inferred from homology"/>
<dbReference type="Gene3D" id="3.90.730.10">
    <property type="entry name" value="Ribonuclease T2-like"/>
    <property type="match status" value="1"/>
</dbReference>
<dbReference type="InterPro" id="IPR018188">
    <property type="entry name" value="RNase_T2_His_AS_1"/>
</dbReference>
<keyword evidence="3" id="KW-0732">Signal</keyword>
<feature type="signal peptide" evidence="3">
    <location>
        <begin position="1"/>
        <end position="19"/>
    </location>
</feature>
<evidence type="ECO:0000256" key="2">
    <source>
        <dbReference type="RuleBase" id="RU004328"/>
    </source>
</evidence>
<keyword evidence="5" id="KW-1185">Reference proteome</keyword>
<dbReference type="PANTHER" id="PTHR11240">
    <property type="entry name" value="RIBONUCLEASE T2"/>
    <property type="match status" value="1"/>
</dbReference>
<dbReference type="SUPFAM" id="SSF55895">
    <property type="entry name" value="Ribonuclease Rh-like"/>
    <property type="match status" value="1"/>
</dbReference>
<dbReference type="AlphaFoldDB" id="A0A811NHY7"/>
<comment type="caution">
    <text evidence="4">The sequence shown here is derived from an EMBL/GenBank/DDBJ whole genome shotgun (WGS) entry which is preliminary data.</text>
</comment>